<proteinExistence type="predicted"/>
<dbReference type="EMBL" id="UINC01125171">
    <property type="protein sequence ID" value="SVD02818.1"/>
    <property type="molecule type" value="Genomic_DNA"/>
</dbReference>
<feature type="non-terminal residue" evidence="1">
    <location>
        <position position="1"/>
    </location>
</feature>
<evidence type="ECO:0000313" key="1">
    <source>
        <dbReference type="EMBL" id="SVD02818.1"/>
    </source>
</evidence>
<accession>A0A382S0W8</accession>
<dbReference type="AlphaFoldDB" id="A0A382S0W8"/>
<gene>
    <name evidence="1" type="ORF">METZ01_LOCUS355672</name>
</gene>
<sequence length="191" mass="21083">VTFHTISQSFAMEDKMKYFIPMIILSFVLLSCAKKDEEKDTTTELEGTWKTACYTDDDNNSLIFTPTFAGNVLTITDEKHSDTSCATDYRLIEESHTFAMGDEGKVTITLGSTFKRTPQSDSAVSSYNTNNKCDATGWEKNTAKTCSFGEDAGTTVYCLYAISGTTLYMECNNSVQPTSITIDAGNTFTKQ</sequence>
<organism evidence="1">
    <name type="scientific">marine metagenome</name>
    <dbReference type="NCBI Taxonomy" id="408172"/>
    <lineage>
        <taxon>unclassified sequences</taxon>
        <taxon>metagenomes</taxon>
        <taxon>ecological metagenomes</taxon>
    </lineage>
</organism>
<reference evidence="1" key="1">
    <citation type="submission" date="2018-05" db="EMBL/GenBank/DDBJ databases">
        <authorList>
            <person name="Lanie J.A."/>
            <person name="Ng W.-L."/>
            <person name="Kazmierczak K.M."/>
            <person name="Andrzejewski T.M."/>
            <person name="Davidsen T.M."/>
            <person name="Wayne K.J."/>
            <person name="Tettelin H."/>
            <person name="Glass J.I."/>
            <person name="Rusch D."/>
            <person name="Podicherti R."/>
            <person name="Tsui H.-C.T."/>
            <person name="Winkler M.E."/>
        </authorList>
    </citation>
    <scope>NUCLEOTIDE SEQUENCE</scope>
</reference>
<name>A0A382S0W8_9ZZZZ</name>
<protein>
    <submittedName>
        <fullName evidence="1">Uncharacterized protein</fullName>
    </submittedName>
</protein>